<dbReference type="CDD" id="cd00009">
    <property type="entry name" value="AAA"/>
    <property type="match status" value="1"/>
</dbReference>
<dbReference type="Pfam" id="PF00072">
    <property type="entry name" value="Response_reg"/>
    <property type="match status" value="1"/>
</dbReference>
<keyword evidence="6" id="KW-0597">Phosphoprotein</keyword>
<dbReference type="InterPro" id="IPR002197">
    <property type="entry name" value="HTH_Fis"/>
</dbReference>
<proteinExistence type="predicted"/>
<dbReference type="InterPro" id="IPR027417">
    <property type="entry name" value="P-loop_NTPase"/>
</dbReference>
<dbReference type="SUPFAM" id="SSF52540">
    <property type="entry name" value="P-loop containing nucleoside triphosphate hydrolases"/>
    <property type="match status" value="1"/>
</dbReference>
<dbReference type="GO" id="GO:0005524">
    <property type="term" value="F:ATP binding"/>
    <property type="evidence" value="ECO:0007669"/>
    <property type="project" value="UniProtKB-KW"/>
</dbReference>
<dbReference type="PROSITE" id="PS00688">
    <property type="entry name" value="SIGMA54_INTERACT_3"/>
    <property type="match status" value="1"/>
</dbReference>
<feature type="modified residue" description="4-aspartylphosphate" evidence="6">
    <location>
        <position position="52"/>
    </location>
</feature>
<keyword evidence="3" id="KW-0805">Transcription regulation</keyword>
<sequence length="441" mass="49453">MKNVLIIDDDKNILTTLQIHLEELDLAVQTATTGAEGIELFREHKPELVFLDLKLPDQDGLAVLEQIVNTEIQTDVIIVTAFATIDTAVKAIKMGAFDYLPKPFTPAQIDHLVAIVQKMRSMEAEIRSLKGLVQEGDLITRNPNMRTILKMARQVAESNATVLISGESGTGKGLLARLIHDWSLRADQPFITVDCAVLQENLLESDLFGHKKGAFTGALQDKVGKLTLADGGTVFLDEISEMAPKIQAKFLRVLQHKEFERLGDPTSLQVDVRVITATNKDLEELVEEGDFRQDLFFRLNVVEINLPPLRDRIEDIEILADHYLHRFAKLNNKPITEISAEALKALQVYSWPGNIRELVNVIERGTILCQGKRLTLADLPQHLADSKAQKRSQETLQSIAEVEKAHIQRVLAYTASMEEAAKILGIDPATLWRKRKKYHLD</sequence>
<protein>
    <submittedName>
        <fullName evidence="9">Response regulator</fullName>
    </submittedName>
</protein>
<dbReference type="GO" id="GO:0006355">
    <property type="term" value="P:regulation of DNA-templated transcription"/>
    <property type="evidence" value="ECO:0007669"/>
    <property type="project" value="InterPro"/>
</dbReference>
<dbReference type="Pfam" id="PF00158">
    <property type="entry name" value="Sigma54_activat"/>
    <property type="match status" value="1"/>
</dbReference>
<evidence type="ECO:0000256" key="1">
    <source>
        <dbReference type="ARBA" id="ARBA00022741"/>
    </source>
</evidence>
<evidence type="ECO:0000256" key="2">
    <source>
        <dbReference type="ARBA" id="ARBA00022840"/>
    </source>
</evidence>
<evidence type="ECO:0000259" key="8">
    <source>
        <dbReference type="PROSITE" id="PS50110"/>
    </source>
</evidence>
<evidence type="ECO:0000256" key="5">
    <source>
        <dbReference type="ARBA" id="ARBA00023163"/>
    </source>
</evidence>
<dbReference type="Proteomes" id="UP000649604">
    <property type="component" value="Unassembled WGS sequence"/>
</dbReference>
<dbReference type="InterPro" id="IPR025662">
    <property type="entry name" value="Sigma_54_int_dom_ATP-bd_1"/>
</dbReference>
<evidence type="ECO:0000256" key="3">
    <source>
        <dbReference type="ARBA" id="ARBA00023015"/>
    </source>
</evidence>
<dbReference type="PROSITE" id="PS00676">
    <property type="entry name" value="SIGMA54_INTERACT_2"/>
    <property type="match status" value="1"/>
</dbReference>
<keyword evidence="4" id="KW-0238">DNA-binding</keyword>
<dbReference type="InterPro" id="IPR025944">
    <property type="entry name" value="Sigma_54_int_dom_CS"/>
</dbReference>
<dbReference type="Gene3D" id="1.10.10.60">
    <property type="entry name" value="Homeodomain-like"/>
    <property type="match status" value="1"/>
</dbReference>
<dbReference type="PROSITE" id="PS50110">
    <property type="entry name" value="RESPONSE_REGULATORY"/>
    <property type="match status" value="1"/>
</dbReference>
<dbReference type="SMART" id="SM00448">
    <property type="entry name" value="REC"/>
    <property type="match status" value="1"/>
</dbReference>
<accession>A0A9D5JWV4</accession>
<dbReference type="GO" id="GO:0043565">
    <property type="term" value="F:sequence-specific DNA binding"/>
    <property type="evidence" value="ECO:0007669"/>
    <property type="project" value="InterPro"/>
</dbReference>
<dbReference type="InterPro" id="IPR003593">
    <property type="entry name" value="AAA+_ATPase"/>
</dbReference>
<dbReference type="SUPFAM" id="SSF46689">
    <property type="entry name" value="Homeodomain-like"/>
    <property type="match status" value="1"/>
</dbReference>
<feature type="domain" description="Sigma-54 factor interaction" evidence="7">
    <location>
        <begin position="138"/>
        <end position="367"/>
    </location>
</feature>
<dbReference type="FunFam" id="3.40.50.300:FF:000006">
    <property type="entry name" value="DNA-binding transcriptional regulator NtrC"/>
    <property type="match status" value="1"/>
</dbReference>
<dbReference type="SMART" id="SM00382">
    <property type="entry name" value="AAA"/>
    <property type="match status" value="1"/>
</dbReference>
<dbReference type="Gene3D" id="3.40.50.300">
    <property type="entry name" value="P-loop containing nucleotide triphosphate hydrolases"/>
    <property type="match status" value="1"/>
</dbReference>
<reference evidence="9" key="1">
    <citation type="submission" date="2019-11" db="EMBL/GenBank/DDBJ databases">
        <title>Microbial mats filling the niche in hypersaline microbial mats.</title>
        <authorList>
            <person name="Wong H.L."/>
            <person name="Macleod F.I."/>
            <person name="White R.A. III"/>
            <person name="Burns B.P."/>
        </authorList>
    </citation>
    <scope>NUCLEOTIDE SEQUENCE</scope>
    <source>
        <strain evidence="9">Rbin_158</strain>
    </source>
</reference>
<dbReference type="PROSITE" id="PS50045">
    <property type="entry name" value="SIGMA54_INTERACT_4"/>
    <property type="match status" value="1"/>
</dbReference>
<keyword evidence="5" id="KW-0804">Transcription</keyword>
<dbReference type="Gene3D" id="3.40.50.2300">
    <property type="match status" value="1"/>
</dbReference>
<dbReference type="Pfam" id="PF25601">
    <property type="entry name" value="AAA_lid_14"/>
    <property type="match status" value="1"/>
</dbReference>
<comment type="caution">
    <text evidence="9">The sequence shown here is derived from an EMBL/GenBank/DDBJ whole genome shotgun (WGS) entry which is preliminary data.</text>
</comment>
<keyword evidence="1" id="KW-0547">Nucleotide-binding</keyword>
<dbReference type="InterPro" id="IPR002078">
    <property type="entry name" value="Sigma_54_int"/>
</dbReference>
<dbReference type="GO" id="GO:0000160">
    <property type="term" value="P:phosphorelay signal transduction system"/>
    <property type="evidence" value="ECO:0007669"/>
    <property type="project" value="InterPro"/>
</dbReference>
<dbReference type="InterPro" id="IPR011006">
    <property type="entry name" value="CheY-like_superfamily"/>
</dbReference>
<evidence type="ECO:0000313" key="10">
    <source>
        <dbReference type="Proteomes" id="UP000649604"/>
    </source>
</evidence>
<dbReference type="InterPro" id="IPR025943">
    <property type="entry name" value="Sigma_54_int_dom_ATP-bd_2"/>
</dbReference>
<organism evidence="9 10">
    <name type="scientific">candidate division KSB3 bacterium</name>
    <dbReference type="NCBI Taxonomy" id="2044937"/>
    <lineage>
        <taxon>Bacteria</taxon>
        <taxon>candidate division KSB3</taxon>
    </lineage>
</organism>
<dbReference type="InterPro" id="IPR009057">
    <property type="entry name" value="Homeodomain-like_sf"/>
</dbReference>
<dbReference type="AlphaFoldDB" id="A0A9D5JWV4"/>
<evidence type="ECO:0000256" key="6">
    <source>
        <dbReference type="PROSITE-ProRule" id="PRU00169"/>
    </source>
</evidence>
<keyword evidence="2" id="KW-0067">ATP-binding</keyword>
<gene>
    <name evidence="9" type="ORF">GF339_13575</name>
</gene>
<dbReference type="PANTHER" id="PTHR32071">
    <property type="entry name" value="TRANSCRIPTIONAL REGULATORY PROTEIN"/>
    <property type="match status" value="1"/>
</dbReference>
<evidence type="ECO:0000256" key="4">
    <source>
        <dbReference type="ARBA" id="ARBA00023125"/>
    </source>
</evidence>
<evidence type="ECO:0000313" key="9">
    <source>
        <dbReference type="EMBL" id="MBD3325609.1"/>
    </source>
</evidence>
<dbReference type="EMBL" id="WJJP01000439">
    <property type="protein sequence ID" value="MBD3325609.1"/>
    <property type="molecule type" value="Genomic_DNA"/>
</dbReference>
<name>A0A9D5JWV4_9BACT</name>
<dbReference type="SUPFAM" id="SSF52172">
    <property type="entry name" value="CheY-like"/>
    <property type="match status" value="1"/>
</dbReference>
<evidence type="ECO:0000259" key="7">
    <source>
        <dbReference type="PROSITE" id="PS50045"/>
    </source>
</evidence>
<dbReference type="PROSITE" id="PS00675">
    <property type="entry name" value="SIGMA54_INTERACT_1"/>
    <property type="match status" value="1"/>
</dbReference>
<dbReference type="Pfam" id="PF02954">
    <property type="entry name" value="HTH_8"/>
    <property type="match status" value="1"/>
</dbReference>
<dbReference type="Gene3D" id="1.10.8.60">
    <property type="match status" value="1"/>
</dbReference>
<dbReference type="InterPro" id="IPR058031">
    <property type="entry name" value="AAA_lid_NorR"/>
</dbReference>
<feature type="domain" description="Response regulatory" evidence="8">
    <location>
        <begin position="3"/>
        <end position="117"/>
    </location>
</feature>
<dbReference type="InterPro" id="IPR001789">
    <property type="entry name" value="Sig_transdc_resp-reg_receiver"/>
</dbReference>